<feature type="domain" description="HD" evidence="4">
    <location>
        <begin position="260"/>
        <end position="382"/>
    </location>
</feature>
<evidence type="ECO:0008006" key="8">
    <source>
        <dbReference type="Google" id="ProtNLM"/>
    </source>
</evidence>
<dbReference type="SUPFAM" id="SSF55073">
    <property type="entry name" value="Nucleotide cyclase"/>
    <property type="match status" value="1"/>
</dbReference>
<dbReference type="AlphaFoldDB" id="A0A292YDR5"/>
<dbReference type="PANTHER" id="PTHR45228:SF4">
    <property type="entry name" value="LIPOPROTEIN"/>
    <property type="match status" value="1"/>
</dbReference>
<dbReference type="InterPro" id="IPR003607">
    <property type="entry name" value="HD/PDEase_dom"/>
</dbReference>
<accession>A0A292YDR5</accession>
<dbReference type="InterPro" id="IPR037522">
    <property type="entry name" value="HD_GYP_dom"/>
</dbReference>
<dbReference type="EMBL" id="BDME01000001">
    <property type="protein sequence ID" value="GAX87511.1"/>
    <property type="molecule type" value="Genomic_DNA"/>
</dbReference>
<protein>
    <recommendedName>
        <fullName evidence="8">Two-component system response regulator</fullName>
    </recommendedName>
</protein>
<feature type="domain" description="HD-GYP" evidence="5">
    <location>
        <begin position="238"/>
        <end position="433"/>
    </location>
</feature>
<sequence>MFKEIKTIKKLVIYLIIFWTFVITFFIFFDIYKSYIYARNEALSQAKVKTQDDINFRHWVASHGGVYVPIDKNTPPNPYLAHLKNRDVETFDGQHLTLMNPAYALRQLLSTSSSKYKDKITSNILLNPNNKPDEWEKKALKIVIKNEKPYYEFKNHDYLRYMVPFKVEKSCLKCHAFQGYRVGDIRGAISVTIDAKPIFRKYVLLDKSYILELILLWLVGNIFIFIWYKKLRKSILDKMEIYEEVIYGLVDLVEQRDTYTAGHSKRVAEYSVMIAKEMGYDKNTLDLLYRAGMLHDIGKIVTPDSILLKPGKLDKIEFELIKEHVTIGYEFLKKIEIYKDIAEIIKYHHERYDGKGYTEGLKGDEIPILSAILAVADAFDAMTTNRIYKGRKDINTALKEIKELAGEQFHPKVAEAAQKALKNVKIKNVSQVPKTKLELERFVYFFKDSLTGCYNQKYLEFVLSKNNDEFFNYKYIVFIYLHNFGEYNKKYGWKNGDKELARIARELRKVFSSGVVFRKEGDDFVVLCKNKISIDEKKLKNIVNDTIITISYEQKELDENLREKLIEELI</sequence>
<reference evidence="6 7" key="1">
    <citation type="journal article" date="2017" name="Syst. Appl. Microbiol.">
        <title>Lebetimonas natsushimae sp. nov., a novel strictly anaerobic, moderately thermophilic chemoautotroph isolated from a deep-sea hydrothermal vent polychaete nest in the Mid-Okinawa Trough.</title>
        <authorList>
            <person name="Nagata R."/>
            <person name="Takaki Y."/>
            <person name="Tame A."/>
            <person name="Nunoura T."/>
            <person name="Muto H."/>
            <person name="Mino S."/>
            <person name="Sawayama S."/>
            <person name="Takai K."/>
            <person name="Nakagawa S."/>
        </authorList>
    </citation>
    <scope>NUCLEOTIDE SEQUENCE [LARGE SCALE GENOMIC DNA]</scope>
    <source>
        <strain evidence="6 7">HS1857</strain>
    </source>
</reference>
<evidence type="ECO:0000256" key="1">
    <source>
        <dbReference type="ARBA" id="ARBA00023136"/>
    </source>
</evidence>
<dbReference type="Pfam" id="PF00990">
    <property type="entry name" value="GGDEF"/>
    <property type="match status" value="1"/>
</dbReference>
<name>A0A292YDR5_9BACT</name>
<feature type="domain" description="GGDEF" evidence="3">
    <location>
        <begin position="472"/>
        <end position="570"/>
    </location>
</feature>
<dbReference type="Pfam" id="PF13487">
    <property type="entry name" value="HD_5"/>
    <property type="match status" value="1"/>
</dbReference>
<dbReference type="CDD" id="cd00077">
    <property type="entry name" value="HDc"/>
    <property type="match status" value="1"/>
</dbReference>
<feature type="transmembrane region" description="Helical" evidence="2">
    <location>
        <begin position="209"/>
        <end position="228"/>
    </location>
</feature>
<dbReference type="SMART" id="SM00471">
    <property type="entry name" value="HDc"/>
    <property type="match status" value="1"/>
</dbReference>
<dbReference type="SUPFAM" id="SSF109604">
    <property type="entry name" value="HD-domain/PDEase-like"/>
    <property type="match status" value="1"/>
</dbReference>
<evidence type="ECO:0000259" key="3">
    <source>
        <dbReference type="PROSITE" id="PS50887"/>
    </source>
</evidence>
<keyword evidence="1 2" id="KW-0472">Membrane</keyword>
<feature type="transmembrane region" description="Helical" evidence="2">
    <location>
        <begin position="12"/>
        <end position="32"/>
    </location>
</feature>
<keyword evidence="7" id="KW-1185">Reference proteome</keyword>
<dbReference type="PROSITE" id="PS51831">
    <property type="entry name" value="HD"/>
    <property type="match status" value="1"/>
</dbReference>
<dbReference type="PROSITE" id="PS51832">
    <property type="entry name" value="HD_GYP"/>
    <property type="match status" value="1"/>
</dbReference>
<keyword evidence="2" id="KW-0812">Transmembrane</keyword>
<dbReference type="InterPro" id="IPR006675">
    <property type="entry name" value="HDIG_dom"/>
</dbReference>
<dbReference type="InterPro" id="IPR006674">
    <property type="entry name" value="HD_domain"/>
</dbReference>
<proteinExistence type="predicted"/>
<dbReference type="InterPro" id="IPR000160">
    <property type="entry name" value="GGDEF_dom"/>
</dbReference>
<dbReference type="InterPro" id="IPR043128">
    <property type="entry name" value="Rev_trsase/Diguanyl_cyclase"/>
</dbReference>
<evidence type="ECO:0000256" key="2">
    <source>
        <dbReference type="SAM" id="Phobius"/>
    </source>
</evidence>
<dbReference type="InterPro" id="IPR029787">
    <property type="entry name" value="Nucleotide_cyclase"/>
</dbReference>
<gene>
    <name evidence="6" type="ORF">LNAT_P0807</name>
</gene>
<dbReference type="OrthoDB" id="9781223at2"/>
<dbReference type="InterPro" id="IPR052020">
    <property type="entry name" value="Cyclic_di-GMP/3'3'-cGAMP_PDE"/>
</dbReference>
<dbReference type="PANTHER" id="PTHR45228">
    <property type="entry name" value="CYCLIC DI-GMP PHOSPHODIESTERASE TM_0186-RELATED"/>
    <property type="match status" value="1"/>
</dbReference>
<dbReference type="PROSITE" id="PS50887">
    <property type="entry name" value="GGDEF"/>
    <property type="match status" value="1"/>
</dbReference>
<keyword evidence="2" id="KW-1133">Transmembrane helix</keyword>
<dbReference type="NCBIfam" id="TIGR00277">
    <property type="entry name" value="HDIG"/>
    <property type="match status" value="1"/>
</dbReference>
<evidence type="ECO:0000259" key="4">
    <source>
        <dbReference type="PROSITE" id="PS51831"/>
    </source>
</evidence>
<dbReference type="RefSeq" id="WP_096258642.1">
    <property type="nucleotide sequence ID" value="NZ_BDME01000001.1"/>
</dbReference>
<dbReference type="Proteomes" id="UP000217944">
    <property type="component" value="Unassembled WGS sequence"/>
</dbReference>
<evidence type="ECO:0000313" key="6">
    <source>
        <dbReference type="EMBL" id="GAX87511.1"/>
    </source>
</evidence>
<dbReference type="Gene3D" id="3.30.70.270">
    <property type="match status" value="1"/>
</dbReference>
<organism evidence="6 7">
    <name type="scientific">Lebetimonas natsushimae</name>
    <dbReference type="NCBI Taxonomy" id="1936991"/>
    <lineage>
        <taxon>Bacteria</taxon>
        <taxon>Pseudomonadati</taxon>
        <taxon>Campylobacterota</taxon>
        <taxon>Epsilonproteobacteria</taxon>
        <taxon>Nautiliales</taxon>
        <taxon>Nautiliaceae</taxon>
        <taxon>Lebetimonas</taxon>
    </lineage>
</organism>
<evidence type="ECO:0000313" key="7">
    <source>
        <dbReference type="Proteomes" id="UP000217944"/>
    </source>
</evidence>
<dbReference type="Gene3D" id="1.10.3210.10">
    <property type="entry name" value="Hypothetical protein af1432"/>
    <property type="match status" value="1"/>
</dbReference>
<dbReference type="Pfam" id="PF11845">
    <property type="entry name" value="Tll0287-like"/>
    <property type="match status" value="1"/>
</dbReference>
<dbReference type="InterPro" id="IPR021796">
    <property type="entry name" value="Tll0287-like_dom"/>
</dbReference>
<dbReference type="NCBIfam" id="TIGR00254">
    <property type="entry name" value="GGDEF"/>
    <property type="match status" value="1"/>
</dbReference>
<dbReference type="Gene3D" id="3.30.450.290">
    <property type="match status" value="1"/>
</dbReference>
<comment type="caution">
    <text evidence="6">The sequence shown here is derived from an EMBL/GenBank/DDBJ whole genome shotgun (WGS) entry which is preliminary data.</text>
</comment>
<evidence type="ECO:0000259" key="5">
    <source>
        <dbReference type="PROSITE" id="PS51832"/>
    </source>
</evidence>